<dbReference type="Pfam" id="PF08811">
    <property type="entry name" value="DUF1800"/>
    <property type="match status" value="1"/>
</dbReference>
<reference evidence="1 2" key="2">
    <citation type="submission" date="2014-10" db="EMBL/GenBank/DDBJ databases">
        <title>Paracoccus sanguinis sp. nov., isolated from clinical specimens of New York State patients.</title>
        <authorList>
            <person name="Mingle L.A."/>
            <person name="Cole J.A."/>
            <person name="Lapierre P."/>
            <person name="Musser K.A."/>
        </authorList>
    </citation>
    <scope>NUCLEOTIDE SEQUENCE [LARGE SCALE GENOMIC DNA]</scope>
    <source>
        <strain evidence="1 2">5503</strain>
    </source>
</reference>
<reference evidence="1 2" key="1">
    <citation type="submission" date="2014-09" db="EMBL/GenBank/DDBJ databases">
        <authorList>
            <person name="McGinnis J.M."/>
            <person name="Wolfgang W.J."/>
        </authorList>
    </citation>
    <scope>NUCLEOTIDE SEQUENCE [LARGE SCALE GENOMIC DNA]</scope>
    <source>
        <strain evidence="1 2">5503</strain>
    </source>
</reference>
<dbReference type="AlphaFoldDB" id="A0A099GH59"/>
<dbReference type="EMBL" id="JRKQ01000043">
    <property type="protein sequence ID" value="KGJ22190.1"/>
    <property type="molecule type" value="Genomic_DNA"/>
</dbReference>
<dbReference type="InterPro" id="IPR014917">
    <property type="entry name" value="DUF1800"/>
</dbReference>
<protein>
    <recommendedName>
        <fullName evidence="3">DUF1800 domain-containing protein</fullName>
    </recommendedName>
</protein>
<sequence>MRPPDDPALAAIRLGFGLSPRMEPPADLAGVLAGVADAARPDGWTRAEATAAIIRLDDARKARDAGTLDPAGYKALADAIDQQRLVVLQRRIARALDAPSGFGERLVQFWADHFTTVPQNPPQHLLSAALVDEAIRPNLGGRLGDMVVAAVTHPMMLVYLNQTSSVGPNSRAAIRRSRERLGLNENLAREVLELHTLGVGAPYGQGDVRALAELFTGLSFNPRNPVHYRPQMAEPGAETVLGRRYGGDDRDGLAEIARALGDLAAAPATAAHLARKLAIHFAADDPPAGLVEDLAATLRGSGGDLAQVNAVLAGHPDLSATFRAKARQPFDFVVAGLRALGVTGAAVLALAPPDANRLLWAPLARMGQPFVRARGPDGWPEAAADWITPQTLAARIDWALRVPARFVDPLPDPRALIDTALGGSASEALATAVPRAETVREGVALVLASTDFNRR</sequence>
<comment type="caution">
    <text evidence="1">The sequence shown here is derived from an EMBL/GenBank/DDBJ whole genome shotgun (WGS) entry which is preliminary data.</text>
</comment>
<gene>
    <name evidence="1" type="ORF">IX56_09505</name>
</gene>
<dbReference type="Proteomes" id="UP000029858">
    <property type="component" value="Unassembled WGS sequence"/>
</dbReference>
<evidence type="ECO:0000313" key="2">
    <source>
        <dbReference type="Proteomes" id="UP000029858"/>
    </source>
</evidence>
<organism evidence="1 2">
    <name type="scientific">Paracoccus sanguinis</name>
    <dbReference type="NCBI Taxonomy" id="1545044"/>
    <lineage>
        <taxon>Bacteria</taxon>
        <taxon>Pseudomonadati</taxon>
        <taxon>Pseudomonadota</taxon>
        <taxon>Alphaproteobacteria</taxon>
        <taxon>Rhodobacterales</taxon>
        <taxon>Paracoccaceae</taxon>
        <taxon>Paracoccus</taxon>
    </lineage>
</organism>
<proteinExistence type="predicted"/>
<evidence type="ECO:0000313" key="1">
    <source>
        <dbReference type="EMBL" id="KGJ22190.1"/>
    </source>
</evidence>
<dbReference type="RefSeq" id="WP_036709591.1">
    <property type="nucleotide sequence ID" value="NZ_JRKQ01000043.1"/>
</dbReference>
<accession>A0A099GH59</accession>
<evidence type="ECO:0008006" key="3">
    <source>
        <dbReference type="Google" id="ProtNLM"/>
    </source>
</evidence>
<name>A0A099GH59_9RHOB</name>